<evidence type="ECO:0000256" key="4">
    <source>
        <dbReference type="PIRSR" id="PIRSR000188-2"/>
    </source>
</evidence>
<keyword evidence="8" id="KW-1185">Reference proteome</keyword>
<dbReference type="PIRSF" id="PIRSF000188">
    <property type="entry name" value="Phe_leu_dh"/>
    <property type="match status" value="1"/>
</dbReference>
<dbReference type="GO" id="GO:0006520">
    <property type="term" value="P:amino acid metabolic process"/>
    <property type="evidence" value="ECO:0007669"/>
    <property type="project" value="InterPro"/>
</dbReference>
<dbReference type="Pfam" id="PF02812">
    <property type="entry name" value="ELFV_dehydrog_N"/>
    <property type="match status" value="1"/>
</dbReference>
<dbReference type="Gene3D" id="3.40.50.10860">
    <property type="entry name" value="Leucine Dehydrogenase, chain A, domain 1"/>
    <property type="match status" value="1"/>
</dbReference>
<dbReference type="SUPFAM" id="SSF51735">
    <property type="entry name" value="NAD(P)-binding Rossmann-fold domains"/>
    <property type="match status" value="1"/>
</dbReference>
<dbReference type="SMART" id="SM00839">
    <property type="entry name" value="ELFV_dehydrog"/>
    <property type="match status" value="1"/>
</dbReference>
<dbReference type="InterPro" id="IPR006097">
    <property type="entry name" value="Glu/Leu/Phe/Val/Trp_DH_dimer"/>
</dbReference>
<dbReference type="FunFam" id="3.40.50.10860:FF:000010">
    <property type="entry name" value="Leucine dehydrogenase"/>
    <property type="match status" value="1"/>
</dbReference>
<sequence length="361" mass="39654">MIYILVMQNSTIFNLMSNSDHQNLFFCNDPQLGLKAIVAIHNTTLGPAIGGVRMLPYESEEEAIEDALRLSKAITYKSSLAGLNLGGGCAVIIGNNRTDKSEVLMRRFGKFVEGLNGNFIASIDVGTTQKDLEYIHAETNYVAGLPTSMNGGGDTTIFAARGVFYGIKAAIKELYGDDSLAGRKVAVQGVGSVGEHLVSMLRNENARVYVSDMTEERKLKVAAKYKAEPIQYSTSYELDVDVYAPCALGGTVNPDTVPKMRCKIIAGSANNQLKDEDRTIQLLKEHNILYTPDFLINSGALISCYSELEGYGTERTESLIRNIYTATRHVLQSSKEEKITTFEAARQLAEKRIVNIAKLKR</sequence>
<dbReference type="GO" id="GO:0016639">
    <property type="term" value="F:oxidoreductase activity, acting on the CH-NH2 group of donors, NAD or NADP as acceptor"/>
    <property type="evidence" value="ECO:0007669"/>
    <property type="project" value="InterPro"/>
</dbReference>
<dbReference type="PANTHER" id="PTHR42722">
    <property type="entry name" value="LEUCINE DEHYDROGENASE"/>
    <property type="match status" value="1"/>
</dbReference>
<dbReference type="InterPro" id="IPR006096">
    <property type="entry name" value="Glu/Leu/Phe/Val/Trp_DH_C"/>
</dbReference>
<keyword evidence="3 4" id="KW-0520">NAD</keyword>
<feature type="binding site" evidence="4">
    <location>
        <begin position="189"/>
        <end position="194"/>
    </location>
    <ligand>
        <name>NAD(+)</name>
        <dbReference type="ChEBI" id="CHEBI:57540"/>
    </ligand>
</feature>
<dbReference type="Proteomes" id="UP000295197">
    <property type="component" value="Unassembled WGS sequence"/>
</dbReference>
<dbReference type="EMBL" id="SMBZ01000012">
    <property type="protein sequence ID" value="TCV16592.1"/>
    <property type="molecule type" value="Genomic_DNA"/>
</dbReference>
<proteinExistence type="inferred from homology"/>
<feature type="domain" description="Glutamate/phenylalanine/leucine/valine/L-tryptophan dehydrogenase C-terminal" evidence="6">
    <location>
        <begin position="153"/>
        <end position="361"/>
    </location>
</feature>
<protein>
    <submittedName>
        <fullName evidence="7">Leucine dehydrogenase</fullName>
    </submittedName>
</protein>
<evidence type="ECO:0000256" key="5">
    <source>
        <dbReference type="RuleBase" id="RU004417"/>
    </source>
</evidence>
<dbReference type="CDD" id="cd01075">
    <property type="entry name" value="NAD_bind_Leu_Phe_Val_DH"/>
    <property type="match status" value="1"/>
</dbReference>
<dbReference type="GO" id="GO:0000166">
    <property type="term" value="F:nucleotide binding"/>
    <property type="evidence" value="ECO:0007669"/>
    <property type="project" value="UniProtKB-KW"/>
</dbReference>
<comment type="similarity">
    <text evidence="1 5">Belongs to the Glu/Leu/Phe/Val dehydrogenases family.</text>
</comment>
<comment type="caution">
    <text evidence="7">The sequence shown here is derived from an EMBL/GenBank/DDBJ whole genome shotgun (WGS) entry which is preliminary data.</text>
</comment>
<dbReference type="PRINTS" id="PR00082">
    <property type="entry name" value="GLFDHDRGNASE"/>
</dbReference>
<evidence type="ECO:0000313" key="7">
    <source>
        <dbReference type="EMBL" id="TCV16592.1"/>
    </source>
</evidence>
<evidence type="ECO:0000256" key="1">
    <source>
        <dbReference type="ARBA" id="ARBA00006382"/>
    </source>
</evidence>
<dbReference type="InterPro" id="IPR016211">
    <property type="entry name" value="Glu/Phe/Leu/Val/Trp_DH_bac/arc"/>
</dbReference>
<keyword evidence="4" id="KW-0547">Nucleotide-binding</keyword>
<dbReference type="InterPro" id="IPR006095">
    <property type="entry name" value="Glu/Leu/Phe/Val/Trp_DH"/>
</dbReference>
<evidence type="ECO:0000259" key="6">
    <source>
        <dbReference type="SMART" id="SM00839"/>
    </source>
</evidence>
<keyword evidence="2 5" id="KW-0560">Oxidoreductase</keyword>
<gene>
    <name evidence="7" type="ORF">EDC17_101269</name>
</gene>
<evidence type="ECO:0000256" key="2">
    <source>
        <dbReference type="ARBA" id="ARBA00023002"/>
    </source>
</evidence>
<evidence type="ECO:0000256" key="3">
    <source>
        <dbReference type="ARBA" id="ARBA00023027"/>
    </source>
</evidence>
<evidence type="ECO:0000313" key="8">
    <source>
        <dbReference type="Proteomes" id="UP000295197"/>
    </source>
</evidence>
<reference evidence="7 8" key="1">
    <citation type="submission" date="2019-03" db="EMBL/GenBank/DDBJ databases">
        <title>Genomic Encyclopedia of Type Strains, Phase IV (KMG-IV): sequencing the most valuable type-strain genomes for metagenomic binning, comparative biology and taxonomic classification.</title>
        <authorList>
            <person name="Goeker M."/>
        </authorList>
    </citation>
    <scope>NUCLEOTIDE SEQUENCE [LARGE SCALE GENOMIC DNA]</scope>
    <source>
        <strain evidence="7 8">DSM 22362</strain>
    </source>
</reference>
<name>A0A4R3VXS6_9SPHI</name>
<dbReference type="SUPFAM" id="SSF53223">
    <property type="entry name" value="Aminoacid dehydrogenase-like, N-terminal domain"/>
    <property type="match status" value="1"/>
</dbReference>
<accession>A0A4R3VXS6</accession>
<dbReference type="InterPro" id="IPR046346">
    <property type="entry name" value="Aminoacid_DH-like_N_sf"/>
</dbReference>
<organism evidence="7 8">
    <name type="scientific">Sphingobacterium alimentarium</name>
    <dbReference type="NCBI Taxonomy" id="797292"/>
    <lineage>
        <taxon>Bacteria</taxon>
        <taxon>Pseudomonadati</taxon>
        <taxon>Bacteroidota</taxon>
        <taxon>Sphingobacteriia</taxon>
        <taxon>Sphingobacteriales</taxon>
        <taxon>Sphingobacteriaceae</taxon>
        <taxon>Sphingobacterium</taxon>
    </lineage>
</organism>
<dbReference type="InterPro" id="IPR036291">
    <property type="entry name" value="NAD(P)-bd_dom_sf"/>
</dbReference>
<dbReference type="Gene3D" id="3.40.50.720">
    <property type="entry name" value="NAD(P)-binding Rossmann-like Domain"/>
    <property type="match status" value="1"/>
</dbReference>
<dbReference type="Pfam" id="PF00208">
    <property type="entry name" value="ELFV_dehydrog"/>
    <property type="match status" value="2"/>
</dbReference>
<dbReference type="PANTHER" id="PTHR42722:SF1">
    <property type="entry name" value="VALINE DEHYDROGENASE"/>
    <property type="match status" value="1"/>
</dbReference>
<dbReference type="AlphaFoldDB" id="A0A4R3VXS6"/>